<keyword evidence="3 5" id="KW-0274">FAD</keyword>
<dbReference type="GO" id="GO:0003955">
    <property type="term" value="F:NAD(P)H dehydrogenase (quinone) activity"/>
    <property type="evidence" value="ECO:0007669"/>
    <property type="project" value="TreeGrafter"/>
</dbReference>
<dbReference type="SUPFAM" id="SSF51905">
    <property type="entry name" value="FAD/NAD(P)-binding domain"/>
    <property type="match status" value="2"/>
</dbReference>
<dbReference type="PIRSF" id="PIRSF000350">
    <property type="entry name" value="Mercury_reductase_MerA"/>
    <property type="match status" value="1"/>
</dbReference>
<dbReference type="Pfam" id="PF02852">
    <property type="entry name" value="Pyr_redox_dim"/>
    <property type="match status" value="1"/>
</dbReference>
<proteinExistence type="inferred from homology"/>
<keyword evidence="5" id="KW-0547">Nucleotide-binding</keyword>
<dbReference type="EC" id="1.16.1.1" evidence="9"/>
<comment type="cofactor">
    <cofactor evidence="5">
        <name>FAD</name>
        <dbReference type="ChEBI" id="CHEBI:57692"/>
    </cofactor>
    <text evidence="5">Binds 1 FAD per subunit.</text>
</comment>
<feature type="domain" description="Pyridine nucleotide-disulphide oxidoreductase dimerisation" evidence="7">
    <location>
        <begin position="342"/>
        <end position="439"/>
    </location>
</feature>
<dbReference type="NCBIfam" id="NF004939">
    <property type="entry name" value="PRK06292.1-1"/>
    <property type="match status" value="1"/>
</dbReference>
<dbReference type="EMBL" id="FWFV01000013">
    <property type="protein sequence ID" value="SLN67434.1"/>
    <property type="molecule type" value="Genomic_DNA"/>
</dbReference>
<feature type="binding site" evidence="5">
    <location>
        <begin position="178"/>
        <end position="185"/>
    </location>
    <ligand>
        <name>NAD(+)</name>
        <dbReference type="ChEBI" id="CHEBI:57540"/>
    </ligand>
</feature>
<evidence type="ECO:0000259" key="7">
    <source>
        <dbReference type="Pfam" id="PF02852"/>
    </source>
</evidence>
<evidence type="ECO:0000256" key="4">
    <source>
        <dbReference type="PIRSR" id="PIRSR000350-2"/>
    </source>
</evidence>
<evidence type="ECO:0000313" key="10">
    <source>
        <dbReference type="Proteomes" id="UP000193870"/>
    </source>
</evidence>
<dbReference type="InterPro" id="IPR004099">
    <property type="entry name" value="Pyr_nucl-diS_OxRdtase_dimer"/>
</dbReference>
<dbReference type="SUPFAM" id="SSF55424">
    <property type="entry name" value="FAD/NAD-linked reductases, dimerisation (C-terminal) domain"/>
    <property type="match status" value="1"/>
</dbReference>
<evidence type="ECO:0000256" key="3">
    <source>
        <dbReference type="ARBA" id="ARBA00022827"/>
    </source>
</evidence>
<dbReference type="AlphaFoldDB" id="A0A1Y5TMB8"/>
<evidence type="ECO:0000259" key="8">
    <source>
        <dbReference type="Pfam" id="PF07992"/>
    </source>
</evidence>
<evidence type="ECO:0000256" key="2">
    <source>
        <dbReference type="ARBA" id="ARBA00022630"/>
    </source>
</evidence>
<evidence type="ECO:0000313" key="9">
    <source>
        <dbReference type="EMBL" id="SLN67434.1"/>
    </source>
</evidence>
<reference evidence="9 10" key="1">
    <citation type="submission" date="2017-03" db="EMBL/GenBank/DDBJ databases">
        <authorList>
            <person name="Afonso C.L."/>
            <person name="Miller P.J."/>
            <person name="Scott M.A."/>
            <person name="Spackman E."/>
            <person name="Goraichik I."/>
            <person name="Dimitrov K.M."/>
            <person name="Suarez D.L."/>
            <person name="Swayne D.E."/>
        </authorList>
    </citation>
    <scope>NUCLEOTIDE SEQUENCE [LARGE SCALE GENOMIC DNA]</scope>
    <source>
        <strain evidence="9 10">CECT 7066</strain>
    </source>
</reference>
<accession>A0A1Y5TMB8</accession>
<feature type="domain" description="FAD/NAD(P)-binding" evidence="8">
    <location>
        <begin position="7"/>
        <end position="317"/>
    </location>
</feature>
<keyword evidence="10" id="KW-1185">Reference proteome</keyword>
<dbReference type="Proteomes" id="UP000193870">
    <property type="component" value="Unassembled WGS sequence"/>
</dbReference>
<keyword evidence="5" id="KW-0520">NAD</keyword>
<comment type="similarity">
    <text evidence="1">Belongs to the class-I pyridine nucleotide-disulfide oxidoreductase family.</text>
</comment>
<keyword evidence="2" id="KW-0285">Flavoprotein</keyword>
<dbReference type="InterPro" id="IPR016156">
    <property type="entry name" value="FAD/NAD-linked_Rdtase_dimer_sf"/>
</dbReference>
<dbReference type="InterPro" id="IPR001100">
    <property type="entry name" value="Pyr_nuc-diS_OxRdtase"/>
</dbReference>
<feature type="binding site" evidence="5">
    <location>
        <position position="52"/>
    </location>
    <ligand>
        <name>FAD</name>
        <dbReference type="ChEBI" id="CHEBI:57692"/>
    </ligand>
</feature>
<evidence type="ECO:0000256" key="6">
    <source>
        <dbReference type="PIRSR" id="PIRSR000350-4"/>
    </source>
</evidence>
<dbReference type="PRINTS" id="PR00368">
    <property type="entry name" value="FADPNR"/>
</dbReference>
<dbReference type="GO" id="GO:0016152">
    <property type="term" value="F:mercury (II) reductase (NADP+) activity"/>
    <property type="evidence" value="ECO:0007669"/>
    <property type="project" value="UniProtKB-EC"/>
</dbReference>
<dbReference type="PRINTS" id="PR00411">
    <property type="entry name" value="PNDRDTASEI"/>
</dbReference>
<dbReference type="STRING" id="315423.SAMN04488020_11463"/>
<evidence type="ECO:0000256" key="5">
    <source>
        <dbReference type="PIRSR" id="PIRSR000350-3"/>
    </source>
</evidence>
<dbReference type="InterPro" id="IPR023753">
    <property type="entry name" value="FAD/NAD-binding_dom"/>
</dbReference>
<name>A0A1Y5TMB8_9RHOB</name>
<dbReference type="PANTHER" id="PTHR43014">
    <property type="entry name" value="MERCURIC REDUCTASE"/>
    <property type="match status" value="1"/>
</dbReference>
<feature type="active site" description="Proton acceptor" evidence="4">
    <location>
        <position position="432"/>
    </location>
</feature>
<dbReference type="OrthoDB" id="9776382at2"/>
<feature type="binding site" evidence="5">
    <location>
        <position position="304"/>
    </location>
    <ligand>
        <name>FAD</name>
        <dbReference type="ChEBI" id="CHEBI:57692"/>
    </ligand>
</feature>
<dbReference type="RefSeq" id="WP_085855344.1">
    <property type="nucleotide sequence ID" value="NZ_FOPF01000014.1"/>
</dbReference>
<dbReference type="Gene3D" id="3.50.50.60">
    <property type="entry name" value="FAD/NAD(P)-binding domain"/>
    <property type="match status" value="2"/>
</dbReference>
<dbReference type="Pfam" id="PF07992">
    <property type="entry name" value="Pyr_redox_2"/>
    <property type="match status" value="1"/>
</dbReference>
<evidence type="ECO:0000256" key="1">
    <source>
        <dbReference type="ARBA" id="ARBA00007532"/>
    </source>
</evidence>
<keyword evidence="9" id="KW-0560">Oxidoreductase</keyword>
<dbReference type="Gene3D" id="3.30.390.30">
    <property type="match status" value="1"/>
</dbReference>
<feature type="disulfide bond" description="Redox-active" evidence="6">
    <location>
        <begin position="43"/>
        <end position="48"/>
    </location>
</feature>
<sequence length="466" mass="48574">MTTHSCDVAVIGAGTAGISAERAAREAGATTRLIDPYFDGTMCANRGCMPSKLLLAAAHAAHRARDAGTFGIRTGEVSVDGPAVMDRVRRFRDDFAASTRKVFDELPADTCIKARARFTGPTTLSLDNGDTVEARAVVIAAGSSPMIPPPLEGLGDLALTNQSIFELQDLPKTLAVIGGGAIGLEMAQGFARLGVEVTLLDRERTLGGTEDPEVQKAVHQAMAEEMALHLGVSVEAERQGDAVHLSWDGGAGTFDRVLVATGRPPNLDGLGLDATGLDCDDKGLPVFDPGTLQCGDAPIFIAGDANADRPVLHEASEEGALAGRNAVAFPAVTAVKRVPRFQVTFTDPAIVQIGDGPSDAGVSGTARFENQGRAKVENRNRGVVRLFASPGDGYLVGAEMFAPGAEHMAHFFMLAILNRLTASSVAEVPLYHPTLEEGLSGALGQICSDTALTTAGRWQTAPKPGG</sequence>
<dbReference type="GO" id="GO:0050660">
    <property type="term" value="F:flavin adenine dinucleotide binding"/>
    <property type="evidence" value="ECO:0007669"/>
    <property type="project" value="TreeGrafter"/>
</dbReference>
<dbReference type="PANTHER" id="PTHR43014:SF4">
    <property type="entry name" value="PYRIDINE NUCLEOTIDE-DISULFIDE OXIDOREDUCTASE RCLA-RELATED"/>
    <property type="match status" value="1"/>
</dbReference>
<dbReference type="InterPro" id="IPR036188">
    <property type="entry name" value="FAD/NAD-bd_sf"/>
</dbReference>
<organism evidence="9 10">
    <name type="scientific">Palleronia marisminoris</name>
    <dbReference type="NCBI Taxonomy" id="315423"/>
    <lineage>
        <taxon>Bacteria</taxon>
        <taxon>Pseudomonadati</taxon>
        <taxon>Pseudomonadota</taxon>
        <taxon>Alphaproteobacteria</taxon>
        <taxon>Rhodobacterales</taxon>
        <taxon>Roseobacteraceae</taxon>
        <taxon>Palleronia</taxon>
    </lineage>
</organism>
<gene>
    <name evidence="9" type="primary">merA_2</name>
    <name evidence="9" type="ORF">PAM7066_03386</name>
</gene>
<feature type="binding site" evidence="5">
    <location>
        <position position="262"/>
    </location>
    <ligand>
        <name>NAD(+)</name>
        <dbReference type="ChEBI" id="CHEBI:57540"/>
    </ligand>
</feature>
<protein>
    <submittedName>
        <fullName evidence="9">Mercuric reductase</fullName>
        <ecNumber evidence="9">1.16.1.1</ecNumber>
    </submittedName>
</protein>